<feature type="site" description="Interacts with tRNA; defines subfamily-specific binding signature" evidence="10">
    <location>
        <position position="166"/>
    </location>
</feature>
<comment type="caution">
    <text evidence="15">The sequence shown here is derived from an EMBL/GenBank/DDBJ whole genome shotgun (WGS) entry which is preliminary data.</text>
</comment>
<evidence type="ECO:0000313" key="16">
    <source>
        <dbReference type="Proteomes" id="UP000242502"/>
    </source>
</evidence>
<keyword evidence="8 10" id="KW-0560">Oxidoreductase</keyword>
<evidence type="ECO:0000256" key="12">
    <source>
        <dbReference type="PIRSR" id="PIRSR006621-1"/>
    </source>
</evidence>
<evidence type="ECO:0000256" key="1">
    <source>
        <dbReference type="ARBA" id="ARBA00001917"/>
    </source>
</evidence>
<dbReference type="GO" id="GO:0050660">
    <property type="term" value="F:flavin adenine dinucleotide binding"/>
    <property type="evidence" value="ECO:0007669"/>
    <property type="project" value="InterPro"/>
</dbReference>
<keyword evidence="6 10" id="KW-0521">NADP</keyword>
<evidence type="ECO:0000256" key="10">
    <source>
        <dbReference type="HAMAP-Rule" id="MF_02041"/>
    </source>
</evidence>
<feature type="binding site" evidence="10 13">
    <location>
        <begin position="194"/>
        <end position="196"/>
    </location>
    <ligand>
        <name>FMN</name>
        <dbReference type="ChEBI" id="CHEBI:58210"/>
    </ligand>
</feature>
<comment type="catalytic activity">
    <reaction evidence="10">
        <text>5,6-dihydrouridine(20a) in tRNA + NADP(+) = uridine(20a) in tRNA + NADPH + H(+)</text>
        <dbReference type="Rhea" id="RHEA:53344"/>
        <dbReference type="Rhea" id="RHEA-COMP:13535"/>
        <dbReference type="Rhea" id="RHEA-COMP:13536"/>
        <dbReference type="ChEBI" id="CHEBI:15378"/>
        <dbReference type="ChEBI" id="CHEBI:57783"/>
        <dbReference type="ChEBI" id="CHEBI:58349"/>
        <dbReference type="ChEBI" id="CHEBI:65315"/>
        <dbReference type="ChEBI" id="CHEBI:74443"/>
    </reaction>
</comment>
<dbReference type="InterPro" id="IPR001269">
    <property type="entry name" value="DUS_fam"/>
</dbReference>
<protein>
    <recommendedName>
        <fullName evidence="10">tRNA-dihydrouridine(20/20a) synthase</fullName>
        <ecNumber evidence="10">1.3.1.91</ecNumber>
    </recommendedName>
    <alternativeName>
        <fullName evidence="10">U20-specific dihydrouridine synthase</fullName>
        <shortName evidence="10">U20-specific Dus</shortName>
    </alternativeName>
    <alternativeName>
        <fullName evidence="10">tRNA-dihydrouridine synthase A</fullName>
    </alternativeName>
</protein>
<reference evidence="15 16" key="1">
    <citation type="journal article" date="2016" name="Appl. Environ. Microbiol.">
        <title>Lack of Overt Genome Reduction in the Bryostatin-Producing Bryozoan Symbiont "Candidatus Endobugula sertula".</title>
        <authorList>
            <person name="Miller I.J."/>
            <person name="Vanee N."/>
            <person name="Fong S.S."/>
            <person name="Lim-Fong G.E."/>
            <person name="Kwan J.C."/>
        </authorList>
    </citation>
    <scope>NUCLEOTIDE SEQUENCE [LARGE SCALE GENOMIC DNA]</scope>
    <source>
        <strain evidence="15">AB1-4</strain>
    </source>
</reference>
<dbReference type="STRING" id="62101.AB835_03680"/>
<accession>A0A1D2QSC0</accession>
<feature type="binding site" evidence="10 13">
    <location>
        <begin position="216"/>
        <end position="217"/>
    </location>
    <ligand>
        <name>FMN</name>
        <dbReference type="ChEBI" id="CHEBI:58210"/>
    </ligand>
</feature>
<evidence type="ECO:0000256" key="2">
    <source>
        <dbReference type="ARBA" id="ARBA00022555"/>
    </source>
</evidence>
<comment type="function">
    <text evidence="9 10">Catalyzes the synthesis of 5,6-dihydrouridine (D), a modified base found in the D-loop of most tRNAs, via the reduction of the C5-C6 double bond in target uridines. Specifically modifies U20 and U20a in tRNAs.</text>
</comment>
<feature type="binding site" evidence="10 13">
    <location>
        <position position="154"/>
    </location>
    <ligand>
        <name>FMN</name>
        <dbReference type="ChEBI" id="CHEBI:58210"/>
    </ligand>
</feature>
<dbReference type="GO" id="GO:0000049">
    <property type="term" value="F:tRNA binding"/>
    <property type="evidence" value="ECO:0007669"/>
    <property type="project" value="UniProtKB-UniRule"/>
</dbReference>
<feature type="binding site" evidence="10 13">
    <location>
        <position position="53"/>
    </location>
    <ligand>
        <name>FMN</name>
        <dbReference type="ChEBI" id="CHEBI:58210"/>
    </ligand>
</feature>
<dbReference type="SUPFAM" id="SSF51395">
    <property type="entry name" value="FMN-linked oxidoreductases"/>
    <property type="match status" value="1"/>
</dbReference>
<evidence type="ECO:0000256" key="9">
    <source>
        <dbReference type="ARBA" id="ARBA00058013"/>
    </source>
</evidence>
<evidence type="ECO:0000256" key="3">
    <source>
        <dbReference type="ARBA" id="ARBA00022630"/>
    </source>
</evidence>
<dbReference type="GO" id="GO:0102264">
    <property type="term" value="F:tRNA-dihydrouridine20 synthase activity"/>
    <property type="evidence" value="ECO:0007669"/>
    <property type="project" value="UniProtKB-EC"/>
</dbReference>
<keyword evidence="5 10" id="KW-0819">tRNA processing</keyword>
<dbReference type="PANTHER" id="PTHR42907">
    <property type="entry name" value="FMN-LINKED OXIDOREDUCTASES SUPERFAMILY PROTEIN"/>
    <property type="match status" value="1"/>
</dbReference>
<evidence type="ECO:0000256" key="5">
    <source>
        <dbReference type="ARBA" id="ARBA00022694"/>
    </source>
</evidence>
<dbReference type="HAMAP" id="MF_02041">
    <property type="entry name" value="DusA_subfam"/>
    <property type="match status" value="1"/>
</dbReference>
<dbReference type="CDD" id="cd02801">
    <property type="entry name" value="DUS_like_FMN"/>
    <property type="match status" value="1"/>
</dbReference>
<feature type="site" description="Interacts with tRNA" evidence="10">
    <location>
        <position position="169"/>
    </location>
</feature>
<evidence type="ECO:0000313" key="15">
    <source>
        <dbReference type="EMBL" id="ODS24456.1"/>
    </source>
</evidence>
<feature type="binding site" evidence="10 13">
    <location>
        <position position="122"/>
    </location>
    <ligand>
        <name>FMN</name>
        <dbReference type="ChEBI" id="CHEBI:58210"/>
    </ligand>
</feature>
<feature type="domain" description="DUS-like FMN-binding" evidence="14">
    <location>
        <begin position="1"/>
        <end position="305"/>
    </location>
</feature>
<dbReference type="GO" id="GO:0010181">
    <property type="term" value="F:FMN binding"/>
    <property type="evidence" value="ECO:0007669"/>
    <property type="project" value="UniProtKB-UniRule"/>
</dbReference>
<comment type="caution">
    <text evidence="10">Lacks conserved residue(s) required for the propagation of feature annotation.</text>
</comment>
<dbReference type="GO" id="GO:0102266">
    <property type="term" value="F:tRNA-dihydrouridine20a synthase activity"/>
    <property type="evidence" value="ECO:0007669"/>
    <property type="project" value="RHEA"/>
</dbReference>
<feature type="active site" description="Proton donor" evidence="10 12">
    <location>
        <position position="83"/>
    </location>
</feature>
<dbReference type="EC" id="1.3.1.91" evidence="10"/>
<evidence type="ECO:0000259" key="14">
    <source>
        <dbReference type="Pfam" id="PF01207"/>
    </source>
</evidence>
<keyword evidence="2 10" id="KW-0820">tRNA-binding</keyword>
<dbReference type="EMBL" id="MDLC01000009">
    <property type="protein sequence ID" value="ODS24456.1"/>
    <property type="molecule type" value="Genomic_DNA"/>
</dbReference>
<sequence>MMDWSDRHCRYLWRLISQKSRLYTEMVTTGTLIHGDPKRFLDYSPEEHPLALQVGGSDANDLAHCTRLAEKWGYDEINLNCGCPSDRVQNGMIGACLMAHPQTVAKAYQVMQNNANIEVTIKHRIGIDDMDSYQGMVDFVRPIADKGCRTFIVHARKAWLQGLSPKENREVPPLEYPFVYQLQQDFPDLNIVINGGIKTIDDTLNHLHHVDGVMIGREAYSNPYLLAEIDQQVFNESHTIPSRLEVAQAYIDYCEQHLAKGSRLHHMSRHVLGLFQGQQGSRQFRRHISENAHKKDANSNVLIDALAYIV</sequence>
<keyword evidence="3 10" id="KW-0285">Flavoprotein</keyword>
<evidence type="ECO:0000256" key="11">
    <source>
        <dbReference type="PIRNR" id="PIRNR006621"/>
    </source>
</evidence>
<comment type="catalytic activity">
    <reaction evidence="10">
        <text>5,6-dihydrouridine(20a) in tRNA + NAD(+) = uridine(20a) in tRNA + NADH + H(+)</text>
        <dbReference type="Rhea" id="RHEA:53348"/>
        <dbReference type="Rhea" id="RHEA-COMP:13535"/>
        <dbReference type="Rhea" id="RHEA-COMP:13536"/>
        <dbReference type="ChEBI" id="CHEBI:15378"/>
        <dbReference type="ChEBI" id="CHEBI:57540"/>
        <dbReference type="ChEBI" id="CHEBI:57945"/>
        <dbReference type="ChEBI" id="CHEBI:65315"/>
        <dbReference type="ChEBI" id="CHEBI:74443"/>
    </reaction>
</comment>
<gene>
    <name evidence="10" type="primary">dusA</name>
    <name evidence="15" type="ORF">AB835_03680</name>
</gene>
<dbReference type="Pfam" id="PF01207">
    <property type="entry name" value="Dus"/>
    <property type="match status" value="1"/>
</dbReference>
<comment type="similarity">
    <text evidence="10">Belongs to the Dus family. DusA subfamily.</text>
</comment>
<dbReference type="PROSITE" id="PS01136">
    <property type="entry name" value="UPF0034"/>
    <property type="match status" value="1"/>
</dbReference>
<comment type="catalytic activity">
    <reaction evidence="10">
        <text>5,6-dihydrouridine(20) in tRNA + NADP(+) = uridine(20) in tRNA + NADPH + H(+)</text>
        <dbReference type="Rhea" id="RHEA:53336"/>
        <dbReference type="Rhea" id="RHEA-COMP:13533"/>
        <dbReference type="Rhea" id="RHEA-COMP:13534"/>
        <dbReference type="ChEBI" id="CHEBI:15378"/>
        <dbReference type="ChEBI" id="CHEBI:57783"/>
        <dbReference type="ChEBI" id="CHEBI:58349"/>
        <dbReference type="ChEBI" id="CHEBI:65315"/>
        <dbReference type="ChEBI" id="CHEBI:74443"/>
        <dbReference type="EC" id="1.3.1.91"/>
    </reaction>
</comment>
<evidence type="ECO:0000256" key="8">
    <source>
        <dbReference type="ARBA" id="ARBA00023002"/>
    </source>
</evidence>
<comment type="cofactor">
    <cofactor evidence="1 10 11 13">
        <name>FMN</name>
        <dbReference type="ChEBI" id="CHEBI:58210"/>
    </cofactor>
</comment>
<organism evidence="15 16">
    <name type="scientific">Candidatus Endobugula sertula</name>
    <name type="common">Bugula neritina bacterial symbiont</name>
    <dbReference type="NCBI Taxonomy" id="62101"/>
    <lineage>
        <taxon>Bacteria</taxon>
        <taxon>Pseudomonadati</taxon>
        <taxon>Pseudomonadota</taxon>
        <taxon>Gammaproteobacteria</taxon>
        <taxon>Cellvibrionales</taxon>
        <taxon>Cellvibrionaceae</taxon>
        <taxon>Candidatus Endobugula</taxon>
    </lineage>
</organism>
<dbReference type="InterPro" id="IPR018517">
    <property type="entry name" value="tRNA_hU_synthase_CS"/>
</dbReference>
<evidence type="ECO:0000256" key="6">
    <source>
        <dbReference type="ARBA" id="ARBA00022857"/>
    </source>
</evidence>
<dbReference type="InterPro" id="IPR004653">
    <property type="entry name" value="DusA"/>
</dbReference>
<proteinExistence type="inferred from homology"/>
<evidence type="ECO:0000256" key="7">
    <source>
        <dbReference type="ARBA" id="ARBA00022884"/>
    </source>
</evidence>
<dbReference type="PIRSF" id="PIRSF006621">
    <property type="entry name" value="Dus"/>
    <property type="match status" value="1"/>
</dbReference>
<keyword evidence="7 10" id="KW-0694">RNA-binding</keyword>
<dbReference type="NCBIfam" id="NF008774">
    <property type="entry name" value="PRK11815.1"/>
    <property type="match status" value="1"/>
</dbReference>
<keyword evidence="4 10" id="KW-0288">FMN</keyword>
<dbReference type="FunFam" id="3.20.20.70:FF:000083">
    <property type="entry name" value="tRNA-dihydrouridine(20/20a) synthase"/>
    <property type="match status" value="1"/>
</dbReference>
<comment type="catalytic activity">
    <reaction evidence="10">
        <text>5,6-dihydrouridine(20) in tRNA + NAD(+) = uridine(20) in tRNA + NADH + H(+)</text>
        <dbReference type="Rhea" id="RHEA:53340"/>
        <dbReference type="Rhea" id="RHEA-COMP:13533"/>
        <dbReference type="Rhea" id="RHEA-COMP:13534"/>
        <dbReference type="ChEBI" id="CHEBI:15378"/>
        <dbReference type="ChEBI" id="CHEBI:57540"/>
        <dbReference type="ChEBI" id="CHEBI:57945"/>
        <dbReference type="ChEBI" id="CHEBI:65315"/>
        <dbReference type="ChEBI" id="CHEBI:74443"/>
        <dbReference type="EC" id="1.3.1.91"/>
    </reaction>
</comment>
<dbReference type="AlphaFoldDB" id="A0A1D2QSC0"/>
<evidence type="ECO:0000256" key="4">
    <source>
        <dbReference type="ARBA" id="ARBA00022643"/>
    </source>
</evidence>
<feature type="site" description="Interacts with tRNA; defines subfamily-specific binding signature" evidence="10">
    <location>
        <position position="282"/>
    </location>
</feature>
<name>A0A1D2QSC0_9GAMM</name>
<dbReference type="Gene3D" id="3.20.20.70">
    <property type="entry name" value="Aldolase class I"/>
    <property type="match status" value="1"/>
</dbReference>
<dbReference type="Proteomes" id="UP000242502">
    <property type="component" value="Unassembled WGS sequence"/>
</dbReference>
<feature type="site" description="Interacts with tRNA; defines subfamily-specific binding signature" evidence="10">
    <location>
        <position position="285"/>
    </location>
</feature>
<dbReference type="InterPro" id="IPR013785">
    <property type="entry name" value="Aldolase_TIM"/>
</dbReference>
<dbReference type="NCBIfam" id="TIGR00742">
    <property type="entry name" value="yjbN"/>
    <property type="match status" value="1"/>
</dbReference>
<dbReference type="InterPro" id="IPR035587">
    <property type="entry name" value="DUS-like_FMN-bd"/>
</dbReference>
<dbReference type="Gene3D" id="1.20.120.1460">
    <property type="match status" value="1"/>
</dbReference>
<keyword evidence="13" id="KW-0547">Nucleotide-binding</keyword>
<feature type="site" description="Interacts with tRNA" evidence="10">
    <location>
        <position position="80"/>
    </location>
</feature>
<dbReference type="PANTHER" id="PTHR42907:SF1">
    <property type="entry name" value="FMN-LINKED OXIDOREDUCTASES SUPERFAMILY PROTEIN"/>
    <property type="match status" value="1"/>
</dbReference>
<comment type="similarity">
    <text evidence="11">Belongs to the dus family.</text>
</comment>
<evidence type="ECO:0000256" key="13">
    <source>
        <dbReference type="PIRSR" id="PIRSR006621-2"/>
    </source>
</evidence>